<protein>
    <submittedName>
        <fullName evidence="1">Uncharacterized protein</fullName>
    </submittedName>
</protein>
<gene>
    <name evidence="1" type="ORF">PBF_22652</name>
</gene>
<name>W7KZR0_CYTFI</name>
<dbReference type="EMBL" id="APVL01000030">
    <property type="protein sequence ID" value="EWG08761.1"/>
    <property type="molecule type" value="Genomic_DNA"/>
</dbReference>
<dbReference type="Proteomes" id="UP000019270">
    <property type="component" value="Unassembled WGS sequence"/>
</dbReference>
<evidence type="ECO:0000313" key="1">
    <source>
        <dbReference type="EMBL" id="EWG08761.1"/>
    </source>
</evidence>
<reference evidence="1 2" key="2">
    <citation type="journal article" date="2016" name="Sci. Rep.">
        <title>A novel serine protease, Sep1, from Bacillus firmus DS-1 has nematicidal activity and degrades multiple intestinal-associated nematode proteins.</title>
        <authorList>
            <person name="Geng C."/>
            <person name="Nie X."/>
            <person name="Tang Z."/>
            <person name="Zhang Y."/>
            <person name="Lin J."/>
            <person name="Sun M."/>
            <person name="Peng D."/>
        </authorList>
    </citation>
    <scope>NUCLEOTIDE SEQUENCE [LARGE SCALE GENOMIC DNA]</scope>
    <source>
        <strain evidence="1 2">DS1</strain>
    </source>
</reference>
<comment type="caution">
    <text evidence="1">The sequence shown here is derived from an EMBL/GenBank/DDBJ whole genome shotgun (WGS) entry which is preliminary data.</text>
</comment>
<sequence>MASPCLIVNEMSLNWSALGQPGAVSDRGSGKRGFRVRTLPSFRQRQREKRIQSLNRTHLRTDRPKKEPAEVRTGNLQTEFPYRTTHFLL</sequence>
<dbReference type="AlphaFoldDB" id="W7KZR0"/>
<reference evidence="2" key="1">
    <citation type="submission" date="2013-03" db="EMBL/GenBank/DDBJ databases">
        <title>Draft genome sequence of Bacillus firmus DS1.</title>
        <authorList>
            <person name="Peng D."/>
            <person name="Zhu L."/>
            <person name="Sun M."/>
        </authorList>
    </citation>
    <scope>NUCLEOTIDE SEQUENCE [LARGE SCALE GENOMIC DNA]</scope>
    <source>
        <strain evidence="2">DS1</strain>
    </source>
</reference>
<accession>W7KZR0</accession>
<evidence type="ECO:0000313" key="2">
    <source>
        <dbReference type="Proteomes" id="UP000019270"/>
    </source>
</evidence>
<organism evidence="1 2">
    <name type="scientific">Cytobacillus firmus DS1</name>
    <dbReference type="NCBI Taxonomy" id="1307436"/>
    <lineage>
        <taxon>Bacteria</taxon>
        <taxon>Bacillati</taxon>
        <taxon>Bacillota</taxon>
        <taxon>Bacilli</taxon>
        <taxon>Bacillales</taxon>
        <taxon>Bacillaceae</taxon>
        <taxon>Cytobacillus</taxon>
    </lineage>
</organism>
<proteinExistence type="predicted"/>